<dbReference type="Proteomes" id="UP001228905">
    <property type="component" value="Unassembled WGS sequence"/>
</dbReference>
<keyword evidence="2" id="KW-1185">Reference proteome</keyword>
<organism evidence="1 2">
    <name type="scientific">Caulobacter ginsengisoli</name>
    <dbReference type="NCBI Taxonomy" id="400775"/>
    <lineage>
        <taxon>Bacteria</taxon>
        <taxon>Pseudomonadati</taxon>
        <taxon>Pseudomonadota</taxon>
        <taxon>Alphaproteobacteria</taxon>
        <taxon>Caulobacterales</taxon>
        <taxon>Caulobacteraceae</taxon>
        <taxon>Caulobacter</taxon>
    </lineage>
</organism>
<accession>A0ABU0IMT4</accession>
<dbReference type="EMBL" id="JAUSVS010000001">
    <property type="protein sequence ID" value="MDQ0463323.1"/>
    <property type="molecule type" value="Genomic_DNA"/>
</dbReference>
<name>A0ABU0IMT4_9CAUL</name>
<sequence>MTCQAAARLPVAGVASEIRYLFATGGCDQTDTGCIGEAAWRTVVSYGLKGRDGAVRWTKARISYNENGAVPGSDQGIFLQAGRRYLVSDGVREKGERYRLLAYACPLP</sequence>
<evidence type="ECO:0000313" key="2">
    <source>
        <dbReference type="Proteomes" id="UP001228905"/>
    </source>
</evidence>
<proteinExistence type="predicted"/>
<protein>
    <submittedName>
        <fullName evidence="1">Uncharacterized protein</fullName>
    </submittedName>
</protein>
<evidence type="ECO:0000313" key="1">
    <source>
        <dbReference type="EMBL" id="MDQ0463323.1"/>
    </source>
</evidence>
<reference evidence="1 2" key="1">
    <citation type="submission" date="2023-07" db="EMBL/GenBank/DDBJ databases">
        <title>Genomic Encyclopedia of Type Strains, Phase IV (KMG-IV): sequencing the most valuable type-strain genomes for metagenomic binning, comparative biology and taxonomic classification.</title>
        <authorList>
            <person name="Goeker M."/>
        </authorList>
    </citation>
    <scope>NUCLEOTIDE SEQUENCE [LARGE SCALE GENOMIC DNA]</scope>
    <source>
        <strain evidence="1 2">DSM 18695</strain>
    </source>
</reference>
<dbReference type="RefSeq" id="WP_307346981.1">
    <property type="nucleotide sequence ID" value="NZ_JAUSVS010000001.1"/>
</dbReference>
<gene>
    <name evidence="1" type="ORF">QO010_001071</name>
</gene>
<comment type="caution">
    <text evidence="1">The sequence shown here is derived from an EMBL/GenBank/DDBJ whole genome shotgun (WGS) entry which is preliminary data.</text>
</comment>